<dbReference type="InterPro" id="IPR011990">
    <property type="entry name" value="TPR-like_helical_dom_sf"/>
</dbReference>
<dbReference type="Gene3D" id="1.25.40.10">
    <property type="entry name" value="Tetratricopeptide repeat domain"/>
    <property type="match status" value="1"/>
</dbReference>
<dbReference type="InterPro" id="IPR053209">
    <property type="entry name" value="Gramillin-biosynth_MTr"/>
</dbReference>
<dbReference type="InterPro" id="IPR001214">
    <property type="entry name" value="SET_dom"/>
</dbReference>
<dbReference type="Gene3D" id="2.170.270.10">
    <property type="entry name" value="SET domain"/>
    <property type="match status" value="1"/>
</dbReference>
<dbReference type="SMART" id="SM00317">
    <property type="entry name" value="SET"/>
    <property type="match status" value="1"/>
</dbReference>
<feature type="domain" description="SET" evidence="1">
    <location>
        <begin position="405"/>
        <end position="600"/>
    </location>
</feature>
<dbReference type="Pfam" id="PF00856">
    <property type="entry name" value="SET"/>
    <property type="match status" value="1"/>
</dbReference>
<dbReference type="SUPFAM" id="SSF82199">
    <property type="entry name" value="SET domain"/>
    <property type="match status" value="1"/>
</dbReference>
<dbReference type="InParanoid" id="A0A5C3NWQ3"/>
<protein>
    <submittedName>
        <fullName evidence="2">SET domain-containing protein</fullName>
    </submittedName>
</protein>
<dbReference type="AlphaFoldDB" id="A0A5C3NWQ3"/>
<evidence type="ECO:0000259" key="1">
    <source>
        <dbReference type="PROSITE" id="PS50280"/>
    </source>
</evidence>
<dbReference type="PANTHER" id="PTHR47643">
    <property type="entry name" value="TPR DOMAIN PROTEIN (AFU_ORTHOLOGUE AFUA_5G12710)"/>
    <property type="match status" value="1"/>
</dbReference>
<dbReference type="PROSITE" id="PS50280">
    <property type="entry name" value="SET"/>
    <property type="match status" value="1"/>
</dbReference>
<name>A0A5C3NWQ3_9APHY</name>
<proteinExistence type="predicted"/>
<dbReference type="EMBL" id="ML211559">
    <property type="protein sequence ID" value="TFK81794.1"/>
    <property type="molecule type" value="Genomic_DNA"/>
</dbReference>
<dbReference type="STRING" id="1314778.A0A5C3NWQ3"/>
<accession>A0A5C3NWQ3</accession>
<sequence>MDPAMLAAFMARMNLAPDQLLSMQGALSSGSRGLTVRRPPPSFQHDMSAEELTQFLEQYKQWFEEDRTIPAEPAPLFDRSLLISEQHRRRAEVERTLSQHGVGVGVLTFTTFVGLAKHSSQTPVQDLRPARFADMLVRQVHVGHYLLCRIIAPCSRMVAIQTMIEDVDGVAYDLSIYNFPSTSDCTLEHLDALFPVGRILALREPTFKAPMQGDRPLVRVDSPTDISFAVAGSPLLDGVVWQTGAMLPRSPTLPTTMDAWKQRGNDYFKASHWFLAAFAYSQGLSLQPDAAVLLLNRAEAYLRLMYYSGALCDAQRVLSIEGIPDAHAGKALFRLAKAHYGRAEYAAAQKSFVRWKNTHAGDPAADPWIERCRARERERSSGEYDWPSLYCTARRNIRLDIAEYIGIVEVRTMSNRGGGRGVVATKELRAGDVLMVTKPFVSVYESDLPKDKMIISLDLISKTMKDRTGAVLLERIIDKIYGNPDLLDKVFHLYAGPDYMSPPSAYPPVSRDPVSVEPLNPKVDIDIAQLEAICTYNNFDPYRLETHGSGNNKATGLYPLASLFNHSCSPNAFWYCIGDFMIIRATGLIPAGTEITISYCGGLESYEDRQTALKKHMVEHCTCSLCEQDRHDGEDRLRKRHQLQEERVLPAVFSAVSLAEARTIEKDVRETYGRTRGPIRPLLAIALHAVAEKLRATGRPRQLREALQKDMEAFRCFGFEVLGQGGTQDSTGLPIGTAHLPAQASSNLRGLGDMMLRVAATYVELSEEANAVQWIKAALWLTKTCVGDGKELFLILHEAAMKQVNIYDYVDRLLR</sequence>
<gene>
    <name evidence="2" type="ORF">K466DRAFT_666906</name>
</gene>
<organism evidence="2 3">
    <name type="scientific">Polyporus arcularius HHB13444</name>
    <dbReference type="NCBI Taxonomy" id="1314778"/>
    <lineage>
        <taxon>Eukaryota</taxon>
        <taxon>Fungi</taxon>
        <taxon>Dikarya</taxon>
        <taxon>Basidiomycota</taxon>
        <taxon>Agaricomycotina</taxon>
        <taxon>Agaricomycetes</taxon>
        <taxon>Polyporales</taxon>
        <taxon>Polyporaceae</taxon>
        <taxon>Polyporus</taxon>
    </lineage>
</organism>
<evidence type="ECO:0000313" key="2">
    <source>
        <dbReference type="EMBL" id="TFK81794.1"/>
    </source>
</evidence>
<dbReference type="InterPro" id="IPR046341">
    <property type="entry name" value="SET_dom_sf"/>
</dbReference>
<dbReference type="Proteomes" id="UP000308197">
    <property type="component" value="Unassembled WGS sequence"/>
</dbReference>
<evidence type="ECO:0000313" key="3">
    <source>
        <dbReference type="Proteomes" id="UP000308197"/>
    </source>
</evidence>
<keyword evidence="3" id="KW-1185">Reference proteome</keyword>
<dbReference type="SUPFAM" id="SSF48452">
    <property type="entry name" value="TPR-like"/>
    <property type="match status" value="1"/>
</dbReference>
<reference evidence="2 3" key="1">
    <citation type="journal article" date="2019" name="Nat. Ecol. Evol.">
        <title>Megaphylogeny resolves global patterns of mushroom evolution.</title>
        <authorList>
            <person name="Varga T."/>
            <person name="Krizsan K."/>
            <person name="Foldi C."/>
            <person name="Dima B."/>
            <person name="Sanchez-Garcia M."/>
            <person name="Sanchez-Ramirez S."/>
            <person name="Szollosi G.J."/>
            <person name="Szarkandi J.G."/>
            <person name="Papp V."/>
            <person name="Albert L."/>
            <person name="Andreopoulos W."/>
            <person name="Angelini C."/>
            <person name="Antonin V."/>
            <person name="Barry K.W."/>
            <person name="Bougher N.L."/>
            <person name="Buchanan P."/>
            <person name="Buyck B."/>
            <person name="Bense V."/>
            <person name="Catcheside P."/>
            <person name="Chovatia M."/>
            <person name="Cooper J."/>
            <person name="Damon W."/>
            <person name="Desjardin D."/>
            <person name="Finy P."/>
            <person name="Geml J."/>
            <person name="Haridas S."/>
            <person name="Hughes K."/>
            <person name="Justo A."/>
            <person name="Karasinski D."/>
            <person name="Kautmanova I."/>
            <person name="Kiss B."/>
            <person name="Kocsube S."/>
            <person name="Kotiranta H."/>
            <person name="LaButti K.M."/>
            <person name="Lechner B.E."/>
            <person name="Liimatainen K."/>
            <person name="Lipzen A."/>
            <person name="Lukacs Z."/>
            <person name="Mihaltcheva S."/>
            <person name="Morgado L.N."/>
            <person name="Niskanen T."/>
            <person name="Noordeloos M.E."/>
            <person name="Ohm R.A."/>
            <person name="Ortiz-Santana B."/>
            <person name="Ovrebo C."/>
            <person name="Racz N."/>
            <person name="Riley R."/>
            <person name="Savchenko A."/>
            <person name="Shiryaev A."/>
            <person name="Soop K."/>
            <person name="Spirin V."/>
            <person name="Szebenyi C."/>
            <person name="Tomsovsky M."/>
            <person name="Tulloss R.E."/>
            <person name="Uehling J."/>
            <person name="Grigoriev I.V."/>
            <person name="Vagvolgyi C."/>
            <person name="Papp T."/>
            <person name="Martin F.M."/>
            <person name="Miettinen O."/>
            <person name="Hibbett D.S."/>
            <person name="Nagy L.G."/>
        </authorList>
    </citation>
    <scope>NUCLEOTIDE SEQUENCE [LARGE SCALE GENOMIC DNA]</scope>
    <source>
        <strain evidence="2 3">HHB13444</strain>
    </source>
</reference>
<dbReference type="PANTHER" id="PTHR47643:SF2">
    <property type="entry name" value="TPR DOMAIN PROTEIN (AFU_ORTHOLOGUE AFUA_5G12710)"/>
    <property type="match status" value="1"/>
</dbReference>